<dbReference type="RefSeq" id="WP_249047577.1">
    <property type="nucleotide sequence ID" value="NZ_JAMBDZ010000028.1"/>
</dbReference>
<evidence type="ECO:0000313" key="1">
    <source>
        <dbReference type="EMBL" id="MCL1550862.1"/>
    </source>
</evidence>
<dbReference type="Proteomes" id="UP001167357">
    <property type="component" value="Unassembled WGS sequence"/>
</dbReference>
<dbReference type="EMBL" id="JAMBED010000008">
    <property type="protein sequence ID" value="MCL1550862.1"/>
    <property type="molecule type" value="Genomic_DNA"/>
</dbReference>
<protein>
    <submittedName>
        <fullName evidence="1">Uncharacterized protein</fullName>
    </submittedName>
</protein>
<name>A0ABT0LNY3_9XANT</name>
<accession>A0ABT0LNY3</accession>
<gene>
    <name evidence="1" type="ORF">M3O51_05850</name>
</gene>
<sequence length="117" mass="12512">MIDRSLDGQKKPLKRAAFFVGACARNALASQDWFGPDQSTPALPGAAELTASGELFGRSQVAAALHRLAPYGKALLSSTAQPLPVPVPGASDEFEPARREAIRRNEEKPPIKASFKQ</sequence>
<organism evidence="1 2">
    <name type="scientific">Xanthomonas nasturtii</name>
    <dbReference type="NCBI Taxonomy" id="1843581"/>
    <lineage>
        <taxon>Bacteria</taxon>
        <taxon>Pseudomonadati</taxon>
        <taxon>Pseudomonadota</taxon>
        <taxon>Gammaproteobacteria</taxon>
        <taxon>Lysobacterales</taxon>
        <taxon>Lysobacteraceae</taxon>
        <taxon>Xanthomonas</taxon>
    </lineage>
</organism>
<comment type="caution">
    <text evidence="1">The sequence shown here is derived from an EMBL/GenBank/DDBJ whole genome shotgun (WGS) entry which is preliminary data.</text>
</comment>
<proteinExistence type="predicted"/>
<evidence type="ECO:0000313" key="2">
    <source>
        <dbReference type="Proteomes" id="UP001167357"/>
    </source>
</evidence>
<keyword evidence="2" id="KW-1185">Reference proteome</keyword>
<reference evidence="1" key="1">
    <citation type="submission" date="2022-04" db="EMBL/GenBank/DDBJ databases">
        <title>Genomic comparison of 19 strains of Xanthomonas nasturtii, a newly emerging watercress pathogen.</title>
        <authorList>
            <person name="Harrison J."/>
            <person name="Greer S."/>
            <person name="Hussain R."/>
            <person name="Lascelles D."/>
            <person name="Roberts M."/>
            <person name="Carter B."/>
            <person name="Bryning A."/>
            <person name="Carroll S."/>
            <person name="Aspin A."/>
            <person name="Cruz L."/>
            <person name="Cruz J."/>
            <person name="Grant M."/>
            <person name="Vicente J."/>
            <person name="Studholme D.J."/>
        </authorList>
    </citation>
    <scope>NUCLEOTIDE SEQUENCE</scope>
    <source>
        <strain evidence="1">10016B</strain>
    </source>
</reference>